<protein>
    <recommendedName>
        <fullName evidence="4">Centrosomal protein POC5</fullName>
    </recommendedName>
</protein>
<keyword evidence="1" id="KW-0175">Coiled coil</keyword>
<reference evidence="3" key="1">
    <citation type="submission" date="2021-01" db="EMBL/GenBank/DDBJ databases">
        <authorList>
            <person name="Corre E."/>
            <person name="Pelletier E."/>
            <person name="Niang G."/>
            <person name="Scheremetjew M."/>
            <person name="Finn R."/>
            <person name="Kale V."/>
            <person name="Holt S."/>
            <person name="Cochrane G."/>
            <person name="Meng A."/>
            <person name="Brown T."/>
            <person name="Cohen L."/>
        </authorList>
    </citation>
    <scope>NUCLEOTIDE SEQUENCE</scope>
    <source>
        <strain evidence="3">CCMP443</strain>
    </source>
</reference>
<evidence type="ECO:0000256" key="2">
    <source>
        <dbReference type="SAM" id="MobiDB-lite"/>
    </source>
</evidence>
<accession>A0A7S0W6H5</accession>
<dbReference type="EMBL" id="HBFN01035391">
    <property type="protein sequence ID" value="CAD8806877.1"/>
    <property type="molecule type" value="Transcribed_RNA"/>
</dbReference>
<dbReference type="AlphaFoldDB" id="A0A7S0W6H5"/>
<feature type="coiled-coil region" evidence="1">
    <location>
        <begin position="412"/>
        <end position="464"/>
    </location>
</feature>
<organism evidence="3">
    <name type="scientific">Hemiselmis tepida</name>
    <dbReference type="NCBI Taxonomy" id="464990"/>
    <lineage>
        <taxon>Eukaryota</taxon>
        <taxon>Cryptophyceae</taxon>
        <taxon>Cryptomonadales</taxon>
        <taxon>Hemiselmidaceae</taxon>
        <taxon>Hemiselmis</taxon>
    </lineage>
</organism>
<evidence type="ECO:0000313" key="3">
    <source>
        <dbReference type="EMBL" id="CAD8806877.1"/>
    </source>
</evidence>
<feature type="compositionally biased region" description="Basic and acidic residues" evidence="2">
    <location>
        <begin position="61"/>
        <end position="72"/>
    </location>
</feature>
<feature type="coiled-coil region" evidence="1">
    <location>
        <begin position="344"/>
        <end position="385"/>
    </location>
</feature>
<name>A0A7S0W6H5_9CRYP</name>
<evidence type="ECO:0000256" key="1">
    <source>
        <dbReference type="SAM" id="Coils"/>
    </source>
</evidence>
<evidence type="ECO:0008006" key="4">
    <source>
        <dbReference type="Google" id="ProtNLM"/>
    </source>
</evidence>
<gene>
    <name evidence="3" type="ORF">HTEP1355_LOCUS20556</name>
</gene>
<sequence>MSRQPGLSVHVQDDDSLIMASPRKGEWTPSPGKPLSARNTPGSHAKWIKVRVGTTLGGHTPRREASTPRRDVAASPGGRLHQSWQSVLNPGSAKSSKLGSVLNRGPSIKTMLEVSDREEEDKRRMEEEERRRIAGIMEEAMRKATAAAARQVEVRMMELSAKERELGELEAHLRAREARLPAQVLDETAESAHMTAISFAELNALRLKLQDFNKQEELRQRVIAQKRLDEKSAAEQVQEKKYMRASEKIMANWRSSSCRKCILAWSEKCVKARQGKAKIHRVLMRMTLRTRATSFARWVAHTKTATVHAERKALEQAAERKFRTRHYASFSAVQAGLRGEEMDEESLIERLKEKDNRCVELEERIEELRASEDALQTTVSALKEEMETHRQIWVSEKFQLTAAIKTEAAAVAEQWQARVHAVEEQRKSSLEKNRKAVDDLELNLREATDKCAEWQAMYNELQSIMDQSVSATPRDRASAQEGTQMV</sequence>
<proteinExistence type="predicted"/>
<feature type="region of interest" description="Disordered" evidence="2">
    <location>
        <begin position="1"/>
        <end position="84"/>
    </location>
</feature>